<gene>
    <name evidence="3" type="ORF">RJ641_014656</name>
</gene>
<evidence type="ECO:0000313" key="3">
    <source>
        <dbReference type="EMBL" id="KAK6920978.1"/>
    </source>
</evidence>
<dbReference type="EMBL" id="JBAMMX010000020">
    <property type="protein sequence ID" value="KAK6920978.1"/>
    <property type="molecule type" value="Genomic_DNA"/>
</dbReference>
<sequence>MAALRELQLMHACARNVRARNIKMTITQQLGTATRSRFGHYHDLDAPEDEVTVIDYRNGFELFVAYDDGHDVGKMFVYDFDRRGIASKGLVCSICRLNIEQCDNSNCLVNDVYKVKLHFAEIQFNDKEAFNSFGTWIFDVYIQGKLVLKNFNIVKEANGTCRPVIKNFNASVADNTLEIRFYWAGKGTTVIPTTGVYGPLISAISVCPSKLMQQAISLSLPLKFLQLNVMWNPMILENFLTLLSVSEMLQRGNIGGEVNADIQTKAEEVRDHPPDLNPVNHSSIGHSLLHDTLPSSLMSPSSQNVNPVNHSSINQSASDVIRPFSLMSPSSQACYPVNPSSTNQSSLNDNRPFPLMSPSSPACYPVNPSSINQSSLDGSRPFSLMSPSSQADDRRPFFFNVTLFPSSLRDRNGNWLLGYTVNVGIIDSLPAELWGIHEGIHLAIQ</sequence>
<reference evidence="3 4" key="1">
    <citation type="submission" date="2023-12" db="EMBL/GenBank/DDBJ databases">
        <title>A high-quality genome assembly for Dillenia turbinata (Dilleniales).</title>
        <authorList>
            <person name="Chanderbali A."/>
        </authorList>
    </citation>
    <scope>NUCLEOTIDE SEQUENCE [LARGE SCALE GENOMIC DNA]</scope>
    <source>
        <strain evidence="3">LSX21</strain>
        <tissue evidence="3">Leaf</tissue>
    </source>
</reference>
<feature type="region of interest" description="Disordered" evidence="1">
    <location>
        <begin position="290"/>
        <end position="311"/>
    </location>
</feature>
<dbReference type="Gene3D" id="2.60.120.430">
    <property type="entry name" value="Galactose-binding lectin"/>
    <property type="match status" value="1"/>
</dbReference>
<dbReference type="Pfam" id="PF11721">
    <property type="entry name" value="Malectin"/>
    <property type="match status" value="1"/>
</dbReference>
<evidence type="ECO:0000313" key="4">
    <source>
        <dbReference type="Proteomes" id="UP001370490"/>
    </source>
</evidence>
<evidence type="ECO:0000256" key="1">
    <source>
        <dbReference type="SAM" id="MobiDB-lite"/>
    </source>
</evidence>
<dbReference type="PANTHER" id="PTHR34081">
    <property type="entry name" value="MALECTIN DOMAIN-CONTAINING PROTEIN"/>
    <property type="match status" value="1"/>
</dbReference>
<proteinExistence type="predicted"/>
<dbReference type="AlphaFoldDB" id="A0AAN8UPV2"/>
<dbReference type="Proteomes" id="UP001370490">
    <property type="component" value="Unassembled WGS sequence"/>
</dbReference>
<dbReference type="PANTHER" id="PTHR34081:SF1">
    <property type="entry name" value="MALECTIN, LEUCINE-RICH REPEAT DOMAIN, L DOMAIN-LIKE PROTEIN-RELATED"/>
    <property type="match status" value="1"/>
</dbReference>
<keyword evidence="4" id="KW-1185">Reference proteome</keyword>
<comment type="caution">
    <text evidence="3">The sequence shown here is derived from an EMBL/GenBank/DDBJ whole genome shotgun (WGS) entry which is preliminary data.</text>
</comment>
<feature type="compositionally biased region" description="Polar residues" evidence="1">
    <location>
        <begin position="293"/>
        <end position="311"/>
    </location>
</feature>
<organism evidence="3 4">
    <name type="scientific">Dillenia turbinata</name>
    <dbReference type="NCBI Taxonomy" id="194707"/>
    <lineage>
        <taxon>Eukaryota</taxon>
        <taxon>Viridiplantae</taxon>
        <taxon>Streptophyta</taxon>
        <taxon>Embryophyta</taxon>
        <taxon>Tracheophyta</taxon>
        <taxon>Spermatophyta</taxon>
        <taxon>Magnoliopsida</taxon>
        <taxon>eudicotyledons</taxon>
        <taxon>Gunneridae</taxon>
        <taxon>Pentapetalae</taxon>
        <taxon>Dilleniales</taxon>
        <taxon>Dilleniaceae</taxon>
        <taxon>Dillenia</taxon>
    </lineage>
</organism>
<feature type="domain" description="Malectin" evidence="2">
    <location>
        <begin position="107"/>
        <end position="204"/>
    </location>
</feature>
<dbReference type="InterPro" id="IPR021720">
    <property type="entry name" value="Malectin_dom"/>
</dbReference>
<evidence type="ECO:0000259" key="2">
    <source>
        <dbReference type="Pfam" id="PF11721"/>
    </source>
</evidence>
<accession>A0AAN8UPV2</accession>
<protein>
    <submittedName>
        <fullName evidence="3">Malectin domain</fullName>
    </submittedName>
</protein>
<name>A0AAN8UPV2_9MAGN</name>